<reference evidence="3" key="2">
    <citation type="journal article" date="2024" name="Plant">
        <title>Genomic evolution and insights into agronomic trait innovations of Sesamum species.</title>
        <authorList>
            <person name="Miao H."/>
            <person name="Wang L."/>
            <person name="Qu L."/>
            <person name="Liu H."/>
            <person name="Sun Y."/>
            <person name="Le M."/>
            <person name="Wang Q."/>
            <person name="Wei S."/>
            <person name="Zheng Y."/>
            <person name="Lin W."/>
            <person name="Duan Y."/>
            <person name="Cao H."/>
            <person name="Xiong S."/>
            <person name="Wang X."/>
            <person name="Wei L."/>
            <person name="Li C."/>
            <person name="Ma Q."/>
            <person name="Ju M."/>
            <person name="Zhao R."/>
            <person name="Li G."/>
            <person name="Mu C."/>
            <person name="Tian Q."/>
            <person name="Mei H."/>
            <person name="Zhang T."/>
            <person name="Gao T."/>
            <person name="Zhang H."/>
        </authorList>
    </citation>
    <scope>NUCLEOTIDE SEQUENCE</scope>
    <source>
        <strain evidence="3">KEN8</strain>
    </source>
</reference>
<dbReference type="InterPro" id="IPR005135">
    <property type="entry name" value="Endo/exonuclease/phosphatase"/>
</dbReference>
<feature type="region of interest" description="Disordered" evidence="1">
    <location>
        <begin position="1"/>
        <end position="42"/>
    </location>
</feature>
<dbReference type="PROSITE" id="PS50878">
    <property type="entry name" value="RT_POL"/>
    <property type="match status" value="1"/>
</dbReference>
<dbReference type="SUPFAM" id="SSF56219">
    <property type="entry name" value="DNase I-like"/>
    <property type="match status" value="1"/>
</dbReference>
<organism evidence="3">
    <name type="scientific">Sesamum calycinum</name>
    <dbReference type="NCBI Taxonomy" id="2727403"/>
    <lineage>
        <taxon>Eukaryota</taxon>
        <taxon>Viridiplantae</taxon>
        <taxon>Streptophyta</taxon>
        <taxon>Embryophyta</taxon>
        <taxon>Tracheophyta</taxon>
        <taxon>Spermatophyta</taxon>
        <taxon>Magnoliopsida</taxon>
        <taxon>eudicotyledons</taxon>
        <taxon>Gunneridae</taxon>
        <taxon>Pentapetalae</taxon>
        <taxon>asterids</taxon>
        <taxon>lamiids</taxon>
        <taxon>Lamiales</taxon>
        <taxon>Pedaliaceae</taxon>
        <taxon>Sesamum</taxon>
    </lineage>
</organism>
<dbReference type="Pfam" id="PF00078">
    <property type="entry name" value="RVT_1"/>
    <property type="match status" value="1"/>
</dbReference>
<dbReference type="InterPro" id="IPR043502">
    <property type="entry name" value="DNA/RNA_pol_sf"/>
</dbReference>
<dbReference type="Pfam" id="PF03372">
    <property type="entry name" value="Exo_endo_phos"/>
    <property type="match status" value="1"/>
</dbReference>
<sequence length="1461" mass="165710">MIEKSAPTVLVGEASTSKAKGKVVGREKRKKGETSSTAASTSSAPITLLAIKVLNGDSSSMEELNSLKERWQEKFQSPIEAKSAKLKPVAGRVVTPFPSRDSLLSRRNIGLAAPTEYSPVSEKFDDGKGTAQPERDIVAPTLLNSDQFKNRAAMEDIIEEGPWLFQGQPIVLQSWEQGMSLRRQKHTQIPVWIRLKHLPLELWTADGLSTVASGVGIPLYTDKITKTCSRLDFARVCVMLDYNSTMPKHLVVMHLVRQEGQETPLKIDVEYEWLPQRCKTCCSLGHTAQACLENKQIEHVQSVKVFVKKQPIIATTAKSGLADDMLKGGVEPEKSATIPLAEPPQPILADKDKLHTKGKDIMLYNAFELLNEDSPKTDFGLNGTDHQRAVEHLVREHHIQFLGLIETRVSYANVFRVRKNFLRNWSWFDDYTGPAGRIWLAWTGWDIEVEILRVDSQIIHCRTTNKRTHTTCLISVLYGDCDLIPRRTLWTTLQSVAAGADEPWLVLGDFNAVIDDSEVCGHAADTSASMNEFRQCILESGLIHLPFSGCPFTLHNCSTGSRSLWKRLDRMLVNEVWLDKWPNASYISALPSTSDHSPLIIHSKYRGTDRRPFRFDNFLTNRTGFLDSVKRTWLHKIPGTAMYEMVCKLKALKATFRQQRRELGNLADNVKRAKGFMDKAQELFTTYKEDYLLHLVKCCRLVYCQAVKMEENMLHQRSKLQWLKQGDQNTKVFFRKINATRVRQRIFQISTPSGVVLTDMNEVTEEFVSYFKTLLGGTRTRRDFNLDFLSSELKHCLTEYEADLLCAPITATEIKDAIFDIAEDSAPGPDGYTSAFFKAAWSVVGQEVSAAIGEFFISGKLLKQINATLLVLIPKVQMPSLVSDYRPISCCNVIYKAITKIMVKRMQKVLDLLIDYSQNAFIPGRSISDNILLAQELLAGYNQTRLPPRCTIKVDLQKAYDSVQWDFLLEVLKLFKFPTRFIGWIEQCVSSATFSVSLNGSSYGFFSGARGLRQGDPMSPYLFVLVMEIWSTLLRYRVRNAPDYQFHWKCMKQRILNLCFADDILLFCRADISSIQVIKHTLSEFAELSGLKVNPNKSQIILSRAVQQEKQQMIDILGFQEGSLPVKYLGVSLISSRLTIADCKPLINKLDTRIVGWSHLNLTFAGRAQLIKSVLSTLHSYWASVFILPKGINWTRLCQSGLGPAMPTERKGGLGFHNILVINKALMLKHLWKIVQNDRHSIWVDWILLHRLRNNSLWSFNGSTGSWGWKKMIKLRPVLQRGLIYQVGIGTTFKLWQDLWHQQGPLSISFPRGPEVTGWPLNSFLSRALQHGHWNWPSHNDPDISEIVSQLPLVHQNSPDTIIWKHASGQFSVKSATELIQPPNDRVVWHRLLQASRALLAALVYYIWIERNNRKFTATSSAAESVARRVVEEVRLRILSDDFIPSYKLEHCIGFGKLLGL</sequence>
<accession>A0AAW2R7G1</accession>
<dbReference type="CDD" id="cd01650">
    <property type="entry name" value="RT_nLTR_like"/>
    <property type="match status" value="1"/>
</dbReference>
<name>A0AAW2R7G1_9LAMI</name>
<reference evidence="3" key="1">
    <citation type="submission" date="2020-06" db="EMBL/GenBank/DDBJ databases">
        <authorList>
            <person name="Li T."/>
            <person name="Hu X."/>
            <person name="Zhang T."/>
            <person name="Song X."/>
            <person name="Zhang H."/>
            <person name="Dai N."/>
            <person name="Sheng W."/>
            <person name="Hou X."/>
            <person name="Wei L."/>
        </authorList>
    </citation>
    <scope>NUCLEOTIDE SEQUENCE</scope>
    <source>
        <strain evidence="3">KEN8</strain>
        <tissue evidence="3">Leaf</tissue>
    </source>
</reference>
<feature type="compositionally biased region" description="Basic and acidic residues" evidence="1">
    <location>
        <begin position="24"/>
        <end position="33"/>
    </location>
</feature>
<dbReference type="InterPro" id="IPR000477">
    <property type="entry name" value="RT_dom"/>
</dbReference>
<evidence type="ECO:0000256" key="1">
    <source>
        <dbReference type="SAM" id="MobiDB-lite"/>
    </source>
</evidence>
<dbReference type="PANTHER" id="PTHR33116">
    <property type="entry name" value="REVERSE TRANSCRIPTASE ZINC-BINDING DOMAIN-CONTAINING PROTEIN-RELATED-RELATED"/>
    <property type="match status" value="1"/>
</dbReference>
<evidence type="ECO:0000259" key="2">
    <source>
        <dbReference type="PROSITE" id="PS50878"/>
    </source>
</evidence>
<dbReference type="Gene3D" id="3.60.10.10">
    <property type="entry name" value="Endonuclease/exonuclease/phosphatase"/>
    <property type="match status" value="1"/>
</dbReference>
<feature type="domain" description="Reverse transcriptase" evidence="2">
    <location>
        <begin position="854"/>
        <end position="1133"/>
    </location>
</feature>
<protein>
    <submittedName>
        <fullName evidence="3">Retrovirus-related Pol polyprotein from type-2 retrotransposable element R2DM</fullName>
    </submittedName>
</protein>
<dbReference type="PANTHER" id="PTHR33116:SF84">
    <property type="entry name" value="RNA-DIRECTED DNA POLYMERASE"/>
    <property type="match status" value="1"/>
</dbReference>
<evidence type="ECO:0000313" key="3">
    <source>
        <dbReference type="EMBL" id="KAL0375596.1"/>
    </source>
</evidence>
<dbReference type="InterPro" id="IPR036691">
    <property type="entry name" value="Endo/exonu/phosph_ase_sf"/>
</dbReference>
<dbReference type="EMBL" id="JACGWM010000004">
    <property type="protein sequence ID" value="KAL0375596.1"/>
    <property type="molecule type" value="Genomic_DNA"/>
</dbReference>
<dbReference type="SUPFAM" id="SSF56672">
    <property type="entry name" value="DNA/RNA polymerases"/>
    <property type="match status" value="1"/>
</dbReference>
<gene>
    <name evidence="3" type="ORF">Scaly_0677200</name>
</gene>
<comment type="caution">
    <text evidence="3">The sequence shown here is derived from an EMBL/GenBank/DDBJ whole genome shotgun (WGS) entry which is preliminary data.</text>
</comment>
<proteinExistence type="predicted"/>